<dbReference type="EMBL" id="FNZF01000006">
    <property type="protein sequence ID" value="SEJ76650.1"/>
    <property type="molecule type" value="Genomic_DNA"/>
</dbReference>
<sequence length="553" mass="62095">MKMEGLGLLERVLSDGLGEMLFVVSGKRNGEFKFEWINRPARENFGFGEEAIGSNVRDVLGDQVGGLLTERYREVAESGGQAVYEDHFYTPDGAEWFTEVTLTPLPEERDVRYIAVLAKDITGRKQGEFMRRGMIRRLEESTSRFRALFENNGDAVLELDPAGVIIEANTAALRLLGLSSEALDGKLFSGLIPEQDRCMAEAAFSLAADGRLQDVRVNVMTENGGLVGCLLKFTPIDRDGKPIGYYANLKDMRELDKLADLYLESQNQFKIIADNVRDVIVTIDGSWRLLYASPSAKPQYGYEVDDVVGKATEDLIHPDDFPDLVRGYKEILEGRHIFRIRLRVLHKNGDWIWSELNASPVRGPDGEFLHMVIVVRDISRQKAEEERLEHYAYHDQLTGLPNRRLFLNRLEDRVNEYHRTGRPFAVALMDLDRFKKVNDTWGHSVGDDVIRAFSHRIEDAADHVLAARFGGDEFVILIADCSTHAQAEMLAGRIIAALKEPIVAGGHVIPVSTSIGIAFAAPGRTTTDVLLKLADRSMYEAKQEGPNRYRIVE</sequence>
<dbReference type="SMART" id="SM00086">
    <property type="entry name" value="PAC"/>
    <property type="match status" value="3"/>
</dbReference>
<dbReference type="Pfam" id="PF00990">
    <property type="entry name" value="GGDEF"/>
    <property type="match status" value="1"/>
</dbReference>
<accession>A0A1H7BQT2</accession>
<dbReference type="OrthoDB" id="2624050at2"/>
<dbReference type="InterPro" id="IPR029787">
    <property type="entry name" value="Nucleotide_cyclase"/>
</dbReference>
<dbReference type="InterPro" id="IPR052155">
    <property type="entry name" value="Biofilm_reg_signaling"/>
</dbReference>
<dbReference type="RefSeq" id="WP_092055406.1">
    <property type="nucleotide sequence ID" value="NZ_FNZF01000006.1"/>
</dbReference>
<dbReference type="Gene3D" id="3.30.70.270">
    <property type="match status" value="1"/>
</dbReference>
<dbReference type="Proteomes" id="UP000199200">
    <property type="component" value="Unassembled WGS sequence"/>
</dbReference>
<dbReference type="NCBIfam" id="TIGR00254">
    <property type="entry name" value="GGDEF"/>
    <property type="match status" value="1"/>
</dbReference>
<gene>
    <name evidence="4" type="ORF">SAMN04488127_2759</name>
</gene>
<reference evidence="5" key="1">
    <citation type="submission" date="2016-10" db="EMBL/GenBank/DDBJ databases">
        <authorList>
            <person name="Varghese N."/>
            <person name="Submissions S."/>
        </authorList>
    </citation>
    <scope>NUCLEOTIDE SEQUENCE [LARGE SCALE GENOMIC DNA]</scope>
    <source>
        <strain evidence="5">CGMCC 1.6763</strain>
    </source>
</reference>
<feature type="domain" description="PAS" evidence="1">
    <location>
        <begin position="141"/>
        <end position="211"/>
    </location>
</feature>
<dbReference type="InterPro" id="IPR043128">
    <property type="entry name" value="Rev_trsase/Diguanyl_cyclase"/>
</dbReference>
<evidence type="ECO:0000259" key="2">
    <source>
        <dbReference type="PROSITE" id="PS50113"/>
    </source>
</evidence>
<dbReference type="PANTHER" id="PTHR44757:SF2">
    <property type="entry name" value="BIOFILM ARCHITECTURE MAINTENANCE PROTEIN MBAA"/>
    <property type="match status" value="1"/>
</dbReference>
<dbReference type="Pfam" id="PF00989">
    <property type="entry name" value="PAS"/>
    <property type="match status" value="1"/>
</dbReference>
<proteinExistence type="predicted"/>
<dbReference type="PROSITE" id="PS50113">
    <property type="entry name" value="PAC"/>
    <property type="match status" value="1"/>
</dbReference>
<dbReference type="NCBIfam" id="TIGR00229">
    <property type="entry name" value="sensory_box"/>
    <property type="match status" value="3"/>
</dbReference>
<feature type="domain" description="GGDEF" evidence="3">
    <location>
        <begin position="422"/>
        <end position="553"/>
    </location>
</feature>
<evidence type="ECO:0000313" key="4">
    <source>
        <dbReference type="EMBL" id="SEJ76650.1"/>
    </source>
</evidence>
<dbReference type="PANTHER" id="PTHR44757">
    <property type="entry name" value="DIGUANYLATE CYCLASE DGCP"/>
    <property type="match status" value="1"/>
</dbReference>
<dbReference type="FunFam" id="3.30.70.270:FF:000001">
    <property type="entry name" value="Diguanylate cyclase domain protein"/>
    <property type="match status" value="1"/>
</dbReference>
<dbReference type="InterPro" id="IPR013656">
    <property type="entry name" value="PAS_4"/>
</dbReference>
<dbReference type="InterPro" id="IPR000700">
    <property type="entry name" value="PAS-assoc_C"/>
</dbReference>
<organism evidence="4 5">
    <name type="scientific">Bhargavaea ginsengi</name>
    <dbReference type="NCBI Taxonomy" id="426757"/>
    <lineage>
        <taxon>Bacteria</taxon>
        <taxon>Bacillati</taxon>
        <taxon>Bacillota</taxon>
        <taxon>Bacilli</taxon>
        <taxon>Bacillales</taxon>
        <taxon>Caryophanaceae</taxon>
        <taxon>Bhargavaea</taxon>
    </lineage>
</organism>
<dbReference type="InterPro" id="IPR001610">
    <property type="entry name" value="PAC"/>
</dbReference>
<evidence type="ECO:0000259" key="1">
    <source>
        <dbReference type="PROSITE" id="PS50112"/>
    </source>
</evidence>
<dbReference type="STRING" id="426757.SAMN04488127_2759"/>
<feature type="domain" description="PAC" evidence="2">
    <location>
        <begin position="338"/>
        <end position="390"/>
    </location>
</feature>
<dbReference type="GO" id="GO:0006355">
    <property type="term" value="P:regulation of DNA-templated transcription"/>
    <property type="evidence" value="ECO:0007669"/>
    <property type="project" value="InterPro"/>
</dbReference>
<feature type="domain" description="PAS" evidence="1">
    <location>
        <begin position="265"/>
        <end position="335"/>
    </location>
</feature>
<dbReference type="Pfam" id="PF08448">
    <property type="entry name" value="PAS_4"/>
    <property type="match status" value="2"/>
</dbReference>
<dbReference type="InterPro" id="IPR013767">
    <property type="entry name" value="PAS_fold"/>
</dbReference>
<dbReference type="PROSITE" id="PS50112">
    <property type="entry name" value="PAS"/>
    <property type="match status" value="2"/>
</dbReference>
<dbReference type="SMART" id="SM00267">
    <property type="entry name" value="GGDEF"/>
    <property type="match status" value="1"/>
</dbReference>
<dbReference type="Gene3D" id="3.30.450.20">
    <property type="entry name" value="PAS domain"/>
    <property type="match status" value="3"/>
</dbReference>
<dbReference type="InterPro" id="IPR035965">
    <property type="entry name" value="PAS-like_dom_sf"/>
</dbReference>
<protein>
    <submittedName>
        <fullName evidence="4">PAS domain S-box-containing protein/diguanylate cyclase (GGDEF) domain-containing protein</fullName>
    </submittedName>
</protein>
<name>A0A1H7BQT2_9BACL</name>
<evidence type="ECO:0000313" key="5">
    <source>
        <dbReference type="Proteomes" id="UP000199200"/>
    </source>
</evidence>
<dbReference type="CDD" id="cd01949">
    <property type="entry name" value="GGDEF"/>
    <property type="match status" value="1"/>
</dbReference>
<dbReference type="InterPro" id="IPR000014">
    <property type="entry name" value="PAS"/>
</dbReference>
<keyword evidence="5" id="KW-1185">Reference proteome</keyword>
<dbReference type="SMART" id="SM00091">
    <property type="entry name" value="PAS"/>
    <property type="match status" value="3"/>
</dbReference>
<dbReference type="CDD" id="cd00130">
    <property type="entry name" value="PAS"/>
    <property type="match status" value="2"/>
</dbReference>
<dbReference type="InterPro" id="IPR000160">
    <property type="entry name" value="GGDEF_dom"/>
</dbReference>
<dbReference type="AlphaFoldDB" id="A0A1H7BQT2"/>
<evidence type="ECO:0000259" key="3">
    <source>
        <dbReference type="PROSITE" id="PS50887"/>
    </source>
</evidence>
<dbReference type="SUPFAM" id="SSF55073">
    <property type="entry name" value="Nucleotide cyclase"/>
    <property type="match status" value="1"/>
</dbReference>
<dbReference type="SUPFAM" id="SSF55785">
    <property type="entry name" value="PYP-like sensor domain (PAS domain)"/>
    <property type="match status" value="3"/>
</dbReference>
<dbReference type="PROSITE" id="PS50887">
    <property type="entry name" value="GGDEF"/>
    <property type="match status" value="1"/>
</dbReference>